<dbReference type="SUPFAM" id="SSF53067">
    <property type="entry name" value="Actin-like ATPase domain"/>
    <property type="match status" value="2"/>
</dbReference>
<evidence type="ECO:0000313" key="7">
    <source>
        <dbReference type="EMBL" id="MFD1303039.1"/>
    </source>
</evidence>
<comment type="similarity">
    <text evidence="1">Belongs to the GppA/Ppx family.</text>
</comment>
<dbReference type="PANTHER" id="PTHR30005">
    <property type="entry name" value="EXOPOLYPHOSPHATASE"/>
    <property type="match status" value="1"/>
</dbReference>
<evidence type="ECO:0000259" key="6">
    <source>
        <dbReference type="Pfam" id="PF21697"/>
    </source>
</evidence>
<sequence length="521" mass="55829">MGRPRDGRAGFDRAGIGFTTQGDPGVQDRVEPVAIIDIGSNSVRLVAYDGLNRAPTPLYNEKVLCGLGRNVLTTGRLNEEAVRRALSALARFRILCETMRVGRVFVLATAAARDAQNGPEFLAAAEAACGQRIELLSGRREAELSALGVVSGFHTPDGVVGDLGGGSLELVDVRGATVGQGVTMPLGGLALQDLSGGSVKKALKIARENLAKAAPQLETLRGRSFYAVGGTWRALARLHQAARGYPLHVMHGYTIEPSDELSFLEVVERTDAALLQDVEAVSEARRPLLAYGAVVLEEIIRVGRPRELAISASGVREGLLYEQLDRDTRLTDPLLAAAAELNRLRARSPGHGADLIAWTDRFVATLDGPETADERRLRHAACLLSDIGWRAHPDYRGEQSINIITHAAFVGIDHPGRAYLALAVYFRHEGVAAEKASPMLRSLAGPRLFERARLLGALLRIAFPVSAGMEGALARLPVLLEDGRVTLTLPADMAALPGDRLLNRVRGLGRILGLEGRIAVV</sequence>
<comment type="catalytic activity">
    <reaction evidence="4">
        <text>[phosphate](n) + H2O = [phosphate](n-1) + phosphate + H(+)</text>
        <dbReference type="Rhea" id="RHEA:21528"/>
        <dbReference type="Rhea" id="RHEA-COMP:9859"/>
        <dbReference type="Rhea" id="RHEA-COMP:14279"/>
        <dbReference type="ChEBI" id="CHEBI:15377"/>
        <dbReference type="ChEBI" id="CHEBI:15378"/>
        <dbReference type="ChEBI" id="CHEBI:16838"/>
        <dbReference type="ChEBI" id="CHEBI:43474"/>
        <dbReference type="EC" id="3.6.1.11"/>
    </reaction>
</comment>
<dbReference type="Gene3D" id="3.30.420.150">
    <property type="entry name" value="Exopolyphosphatase. Domain 2"/>
    <property type="match status" value="1"/>
</dbReference>
<dbReference type="InterPro" id="IPR050273">
    <property type="entry name" value="GppA/Ppx_hydrolase"/>
</dbReference>
<comment type="caution">
    <text evidence="7">The sequence shown here is derived from an EMBL/GenBank/DDBJ whole genome shotgun (WGS) entry which is preliminary data.</text>
</comment>
<evidence type="ECO:0000256" key="2">
    <source>
        <dbReference type="ARBA" id="ARBA00012451"/>
    </source>
</evidence>
<dbReference type="InterPro" id="IPR043129">
    <property type="entry name" value="ATPase_NBD"/>
</dbReference>
<keyword evidence="3 7" id="KW-0378">Hydrolase</keyword>
<accession>A0ABW3X355</accession>
<reference evidence="8" key="1">
    <citation type="journal article" date="2019" name="Int. J. Syst. Evol. Microbiol.">
        <title>The Global Catalogue of Microorganisms (GCM) 10K type strain sequencing project: providing services to taxonomists for standard genome sequencing and annotation.</title>
        <authorList>
            <consortium name="The Broad Institute Genomics Platform"/>
            <consortium name="The Broad Institute Genome Sequencing Center for Infectious Disease"/>
            <person name="Wu L."/>
            <person name="Ma J."/>
        </authorList>
    </citation>
    <scope>NUCLEOTIDE SEQUENCE [LARGE SCALE GENOMIC DNA]</scope>
    <source>
        <strain evidence="8">CCUG 56108</strain>
    </source>
</reference>
<dbReference type="Gene3D" id="3.30.420.40">
    <property type="match status" value="1"/>
</dbReference>
<evidence type="ECO:0000256" key="1">
    <source>
        <dbReference type="ARBA" id="ARBA00007125"/>
    </source>
</evidence>
<evidence type="ECO:0000259" key="5">
    <source>
        <dbReference type="Pfam" id="PF02541"/>
    </source>
</evidence>
<evidence type="ECO:0000313" key="8">
    <source>
        <dbReference type="Proteomes" id="UP001597176"/>
    </source>
</evidence>
<evidence type="ECO:0000256" key="3">
    <source>
        <dbReference type="ARBA" id="ARBA00022801"/>
    </source>
</evidence>
<feature type="domain" description="Exopolyphosphatase C-terminal" evidence="6">
    <location>
        <begin position="334"/>
        <end position="513"/>
    </location>
</feature>
<gene>
    <name evidence="7" type="primary">ppx</name>
    <name evidence="7" type="ORF">ACFQ4G_15805</name>
</gene>
<dbReference type="SUPFAM" id="SSF109604">
    <property type="entry name" value="HD-domain/PDEase-like"/>
    <property type="match status" value="1"/>
</dbReference>
<dbReference type="Gene3D" id="1.10.3210.10">
    <property type="entry name" value="Hypothetical protein af1432"/>
    <property type="match status" value="1"/>
</dbReference>
<dbReference type="PANTHER" id="PTHR30005:SF0">
    <property type="entry name" value="RETROGRADE REGULATION PROTEIN 2"/>
    <property type="match status" value="1"/>
</dbReference>
<dbReference type="CDD" id="cd24052">
    <property type="entry name" value="ASKHA_NBD_HpPPX-GppA-like"/>
    <property type="match status" value="1"/>
</dbReference>
<dbReference type="EC" id="3.6.1.11" evidence="2"/>
<organism evidence="7 8">
    <name type="scientific">Methylobacterium marchantiae</name>
    <dbReference type="NCBI Taxonomy" id="600331"/>
    <lineage>
        <taxon>Bacteria</taxon>
        <taxon>Pseudomonadati</taxon>
        <taxon>Pseudomonadota</taxon>
        <taxon>Alphaproteobacteria</taxon>
        <taxon>Hyphomicrobiales</taxon>
        <taxon>Methylobacteriaceae</taxon>
        <taxon>Methylobacterium</taxon>
    </lineage>
</organism>
<dbReference type="Proteomes" id="UP001597176">
    <property type="component" value="Unassembled WGS sequence"/>
</dbReference>
<dbReference type="InterPro" id="IPR022371">
    <property type="entry name" value="Exopolyphosphatase"/>
</dbReference>
<dbReference type="Pfam" id="PF02541">
    <property type="entry name" value="Ppx-GppA"/>
    <property type="match status" value="1"/>
</dbReference>
<evidence type="ECO:0000256" key="4">
    <source>
        <dbReference type="ARBA" id="ARBA00047607"/>
    </source>
</evidence>
<feature type="domain" description="Ppx/GppA phosphatase N-terminal" evidence="5">
    <location>
        <begin position="55"/>
        <end position="326"/>
    </location>
</feature>
<dbReference type="RefSeq" id="WP_238204775.1">
    <property type="nucleotide sequence ID" value="NZ_JBHTND010000022.1"/>
</dbReference>
<dbReference type="InterPro" id="IPR003695">
    <property type="entry name" value="Ppx_GppA_N"/>
</dbReference>
<dbReference type="NCBIfam" id="TIGR03706">
    <property type="entry name" value="exo_poly_only"/>
    <property type="match status" value="1"/>
</dbReference>
<dbReference type="InterPro" id="IPR048951">
    <property type="entry name" value="Ppx_C"/>
</dbReference>
<keyword evidence="8" id="KW-1185">Reference proteome</keyword>
<dbReference type="GO" id="GO:0004309">
    <property type="term" value="F:exopolyphosphatase activity"/>
    <property type="evidence" value="ECO:0007669"/>
    <property type="project" value="UniProtKB-EC"/>
</dbReference>
<dbReference type="EMBL" id="JBHTND010000022">
    <property type="protein sequence ID" value="MFD1303039.1"/>
    <property type="molecule type" value="Genomic_DNA"/>
</dbReference>
<protein>
    <recommendedName>
        <fullName evidence="2">exopolyphosphatase</fullName>
        <ecNumber evidence="2">3.6.1.11</ecNumber>
    </recommendedName>
</protein>
<proteinExistence type="inferred from homology"/>
<dbReference type="Pfam" id="PF21697">
    <property type="entry name" value="Ppx_C"/>
    <property type="match status" value="1"/>
</dbReference>
<name>A0ABW3X355_9HYPH</name>